<dbReference type="InterPro" id="IPR058619">
    <property type="entry name" value="PhoQ/CarS-like_HATPase"/>
</dbReference>
<keyword evidence="6 13" id="KW-0812">Transmembrane</keyword>
<dbReference type="Proteomes" id="UP000439123">
    <property type="component" value="Unassembled WGS sequence"/>
</dbReference>
<evidence type="ECO:0000256" key="7">
    <source>
        <dbReference type="ARBA" id="ARBA00022741"/>
    </source>
</evidence>
<dbReference type="CDD" id="cd16954">
    <property type="entry name" value="HATPase_PhoQ-like"/>
    <property type="match status" value="1"/>
</dbReference>
<evidence type="ECO:0000256" key="4">
    <source>
        <dbReference type="ARBA" id="ARBA00022553"/>
    </source>
</evidence>
<dbReference type="InterPro" id="IPR050428">
    <property type="entry name" value="TCS_sensor_his_kinase"/>
</dbReference>
<dbReference type="SUPFAM" id="SSF55874">
    <property type="entry name" value="ATPase domain of HSP90 chaperone/DNA topoisomerase II/histidine kinase"/>
    <property type="match status" value="1"/>
</dbReference>
<dbReference type="InterPro" id="IPR003660">
    <property type="entry name" value="HAMP_dom"/>
</dbReference>
<dbReference type="Proteomes" id="UP001204061">
    <property type="component" value="Unassembled WGS sequence"/>
</dbReference>
<reference evidence="18 20" key="2">
    <citation type="submission" date="2019-10" db="EMBL/GenBank/DDBJ databases">
        <authorList>
            <person name="Karimi E."/>
        </authorList>
    </citation>
    <scope>NUCLEOTIDE SEQUENCE [LARGE SCALE GENOMIC DNA]</scope>
    <source>
        <strain evidence="18">Aeromonas sp. 8C</strain>
    </source>
</reference>
<evidence type="ECO:0000256" key="10">
    <source>
        <dbReference type="ARBA" id="ARBA00022989"/>
    </source>
</evidence>
<evidence type="ECO:0000313" key="17">
    <source>
        <dbReference type="EMBL" id="MCR4448522.1"/>
    </source>
</evidence>
<evidence type="ECO:0000256" key="3">
    <source>
        <dbReference type="ARBA" id="ARBA00012438"/>
    </source>
</evidence>
<dbReference type="PROSITE" id="PS50885">
    <property type="entry name" value="HAMP"/>
    <property type="match status" value="1"/>
</dbReference>
<keyword evidence="10 13" id="KW-1133">Transmembrane helix</keyword>
<proteinExistence type="predicted"/>
<dbReference type="Proteomes" id="UP000076809">
    <property type="component" value="Chromosome"/>
</dbReference>
<comment type="subcellular location">
    <subcellularLocation>
        <location evidence="2">Membrane</location>
    </subcellularLocation>
</comment>
<reference evidence="17" key="3">
    <citation type="submission" date="2022-08" db="EMBL/GenBank/DDBJ databases">
        <title>A global survey of hypervirulent Aeromonas hydrophila identified this emerging pathogen in farmed fish in the lower Mekong River basin.</title>
        <authorList>
            <person name="Xu T."/>
            <person name="Rasmussen-Ivey C.R."/>
            <person name="Moen F.S."/>
            <person name="Fernandez Bravo A."/>
            <person name="Lamy B."/>
            <person name="Beaz-Hidalgo R."/>
            <person name="Khan C.D."/>
            <person name="Castro Escarpulli G."/>
            <person name="Yasin I.S.M."/>
            <person name="Figueras M.J."/>
            <person name="Azzam Sayuti M."/>
            <person name="Karim M.M."/>
            <person name="Alam K.M."/>
            <person name="Le T.T.T."/>
            <person name="Thao N.H.P."/>
            <person name="Addo S."/>
            <person name="Duodu S."/>
            <person name="Ali S."/>
            <person name="Mey S."/>
            <person name="Somony T."/>
            <person name="Liles M.R."/>
        </authorList>
    </citation>
    <scope>NUCLEOTIDE SEQUENCE</scope>
    <source>
        <strain evidence="17">0.14</strain>
    </source>
</reference>
<dbReference type="InterPro" id="IPR005467">
    <property type="entry name" value="His_kinase_dom"/>
</dbReference>
<evidence type="ECO:0000256" key="5">
    <source>
        <dbReference type="ARBA" id="ARBA00022679"/>
    </source>
</evidence>
<dbReference type="GO" id="GO:0000160">
    <property type="term" value="P:phosphorelay signal transduction system"/>
    <property type="evidence" value="ECO:0007669"/>
    <property type="project" value="UniProtKB-KW"/>
</dbReference>
<dbReference type="GO" id="GO:0005524">
    <property type="term" value="F:ATP binding"/>
    <property type="evidence" value="ECO:0007669"/>
    <property type="project" value="UniProtKB-KW"/>
</dbReference>
<keyword evidence="12 13" id="KW-0472">Membrane</keyword>
<dbReference type="GO" id="GO:0005886">
    <property type="term" value="C:plasma membrane"/>
    <property type="evidence" value="ECO:0007669"/>
    <property type="project" value="TreeGrafter"/>
</dbReference>
<reference evidence="16 19" key="1">
    <citation type="journal article" date="2016" name="J. Clin. Microbiol.">
        <title>Detection and Whole-Genome Sequencing of Carbapenemase-Producing Aeromonas hydrophila Isolates from Routine Perirectal Surveillance Culture.</title>
        <authorList>
            <person name="Hughes H.Y."/>
            <person name="Conlan S.P."/>
            <person name="Lau A.F."/>
            <person name="Dekker J.P."/>
            <person name="Michelin A.V."/>
            <person name="Youn J.H."/>
            <person name="Henderson D.K."/>
            <person name="Frank K.M."/>
            <person name="Segre J.A."/>
            <person name="Palmore T.N."/>
        </authorList>
    </citation>
    <scope>NUCLEOTIDE SEQUENCE [LARGE SCALE GENOMIC DNA]</scope>
    <source>
        <strain evidence="16 19">AVNIH1</strain>
    </source>
</reference>
<dbReference type="SMART" id="SM00387">
    <property type="entry name" value="HATPase_c"/>
    <property type="match status" value="1"/>
</dbReference>
<evidence type="ECO:0000256" key="8">
    <source>
        <dbReference type="ARBA" id="ARBA00022777"/>
    </source>
</evidence>
<evidence type="ECO:0000259" key="14">
    <source>
        <dbReference type="PROSITE" id="PS50109"/>
    </source>
</evidence>
<evidence type="ECO:0000256" key="6">
    <source>
        <dbReference type="ARBA" id="ARBA00022692"/>
    </source>
</evidence>
<dbReference type="GO" id="GO:0004673">
    <property type="term" value="F:protein histidine kinase activity"/>
    <property type="evidence" value="ECO:0007669"/>
    <property type="project" value="UniProtKB-EC"/>
</dbReference>
<keyword evidence="9 17" id="KW-0067">ATP-binding</keyword>
<feature type="domain" description="HAMP" evidence="15">
    <location>
        <begin position="205"/>
        <end position="256"/>
    </location>
</feature>
<evidence type="ECO:0000313" key="18">
    <source>
        <dbReference type="EMBL" id="VXA82083.1"/>
    </source>
</evidence>
<dbReference type="STRING" id="654.AMS64_17035"/>
<keyword evidence="11" id="KW-0902">Two-component regulatory system</keyword>
<organism evidence="18 20">
    <name type="scientific">Aeromonas veronii</name>
    <dbReference type="NCBI Taxonomy" id="654"/>
    <lineage>
        <taxon>Bacteria</taxon>
        <taxon>Pseudomonadati</taxon>
        <taxon>Pseudomonadota</taxon>
        <taxon>Gammaproteobacteria</taxon>
        <taxon>Aeromonadales</taxon>
        <taxon>Aeromonadaceae</taxon>
        <taxon>Aeromonas</taxon>
    </lineage>
</organism>
<evidence type="ECO:0000259" key="15">
    <source>
        <dbReference type="PROSITE" id="PS50885"/>
    </source>
</evidence>
<dbReference type="InterPro" id="IPR036890">
    <property type="entry name" value="HATPase_C_sf"/>
</dbReference>
<keyword evidence="8 18" id="KW-0418">Kinase</keyword>
<evidence type="ECO:0000256" key="11">
    <source>
        <dbReference type="ARBA" id="ARBA00023012"/>
    </source>
</evidence>
<dbReference type="InterPro" id="IPR004358">
    <property type="entry name" value="Sig_transdc_His_kin-like_C"/>
</dbReference>
<feature type="domain" description="Histidine kinase" evidence="14">
    <location>
        <begin position="264"/>
        <end position="461"/>
    </location>
</feature>
<dbReference type="Gene3D" id="1.10.287.130">
    <property type="match status" value="1"/>
</dbReference>
<evidence type="ECO:0000256" key="2">
    <source>
        <dbReference type="ARBA" id="ARBA00004370"/>
    </source>
</evidence>
<evidence type="ECO:0000256" key="1">
    <source>
        <dbReference type="ARBA" id="ARBA00000085"/>
    </source>
</evidence>
<dbReference type="EC" id="2.7.13.3" evidence="3"/>
<evidence type="ECO:0000313" key="20">
    <source>
        <dbReference type="Proteomes" id="UP000439123"/>
    </source>
</evidence>
<evidence type="ECO:0000313" key="19">
    <source>
        <dbReference type="Proteomes" id="UP000076809"/>
    </source>
</evidence>
<accession>A0A318DQH1</accession>
<sequence>MQFHLPRPIKMIRSSLHIKLLLSSLLVIALIMGFAVYALYLGHVEEQTQKASARMQENLAKLFSSTEPDDKGSNVELGRISRGAGDRNLDTLICRADGDLVWSSLHMPEVIKAKQTICGDLMKYLGGMDLDYFFKKHTIKNGESYFVYSLRFIRNPGSGTTAYYVVMIDSAKRYHEESRTYLYQTAKQALLAYMLLAGLLLLTTFWSLSSLRTIARQIDDIRAGKRDDLSSDFERELAPLTDSINQLLENERQQTQRYQHALNDLAHSLKTRLALIQITTREVKLGREIHDNINEQILTMDQMIQYQLRRAVTGRQRLASKGTEPVPLIEKLLASLTKVYRHKKLQTHFKFDDDALFHGEQGDLMELMGNLLDNACKFAISEVKVTVRRHLERLRIEVEDDGPGIDPAKSEQIFQRGVRADSSPGQGIGLAVVTEIVHSYGGQIRVDESPLGGARFTLDLP</sequence>
<accession>A0A653KRR5</accession>
<dbReference type="Pfam" id="PF02518">
    <property type="entry name" value="HATPase_c"/>
    <property type="match status" value="1"/>
</dbReference>
<evidence type="ECO:0000313" key="16">
    <source>
        <dbReference type="EMBL" id="ANB52286.1"/>
    </source>
</evidence>
<evidence type="ECO:0000256" key="9">
    <source>
        <dbReference type="ARBA" id="ARBA00022840"/>
    </source>
</evidence>
<keyword evidence="4" id="KW-0597">Phosphoprotein</keyword>
<feature type="transmembrane region" description="Helical" evidence="13">
    <location>
        <begin position="20"/>
        <end position="40"/>
    </location>
</feature>
<keyword evidence="5" id="KW-0808">Transferase</keyword>
<dbReference type="PROSITE" id="PS50109">
    <property type="entry name" value="HIS_KIN"/>
    <property type="match status" value="1"/>
</dbReference>
<dbReference type="EMBL" id="JANLFC010000026">
    <property type="protein sequence ID" value="MCR4448522.1"/>
    <property type="molecule type" value="Genomic_DNA"/>
</dbReference>
<gene>
    <name evidence="18" type="ORF">AERO8C_120501</name>
    <name evidence="17" type="ORF">NS965_09050</name>
    <name evidence="16" type="ORF">WM43_06245</name>
</gene>
<keyword evidence="7" id="KW-0547">Nucleotide-binding</keyword>
<accession>A0A0T6QHZ2</accession>
<protein>
    <recommendedName>
        <fullName evidence="3">histidine kinase</fullName>
        <ecNumber evidence="3">2.7.13.3</ecNumber>
    </recommendedName>
</protein>
<dbReference type="EMBL" id="CP014774">
    <property type="protein sequence ID" value="ANB52286.1"/>
    <property type="molecule type" value="Genomic_DNA"/>
</dbReference>
<dbReference type="Gene3D" id="3.30.565.10">
    <property type="entry name" value="Histidine kinase-like ATPase, C-terminal domain"/>
    <property type="match status" value="1"/>
</dbReference>
<evidence type="ECO:0000256" key="12">
    <source>
        <dbReference type="ARBA" id="ARBA00023136"/>
    </source>
</evidence>
<name>A0A0T6QHZ2_AERVE</name>
<dbReference type="RefSeq" id="WP_005338217.1">
    <property type="nucleotide sequence ID" value="NZ_AP027933.1"/>
</dbReference>
<evidence type="ECO:0000256" key="13">
    <source>
        <dbReference type="SAM" id="Phobius"/>
    </source>
</evidence>
<dbReference type="PRINTS" id="PR00344">
    <property type="entry name" value="BCTRLSENSOR"/>
</dbReference>
<feature type="transmembrane region" description="Helical" evidence="13">
    <location>
        <begin position="190"/>
        <end position="208"/>
    </location>
</feature>
<dbReference type="EMBL" id="CABWLC010000004">
    <property type="protein sequence ID" value="VXA82083.1"/>
    <property type="molecule type" value="Genomic_DNA"/>
</dbReference>
<dbReference type="PANTHER" id="PTHR45436:SF4">
    <property type="entry name" value="SENSOR PROTEIN PHOQ"/>
    <property type="match status" value="1"/>
</dbReference>
<dbReference type="AlphaFoldDB" id="A0A0T6QHZ2"/>
<comment type="catalytic activity">
    <reaction evidence="1">
        <text>ATP + protein L-histidine = ADP + protein N-phospho-L-histidine.</text>
        <dbReference type="EC" id="2.7.13.3"/>
    </reaction>
</comment>
<dbReference type="PANTHER" id="PTHR45436">
    <property type="entry name" value="SENSOR HISTIDINE KINASE YKOH"/>
    <property type="match status" value="1"/>
</dbReference>
<dbReference type="InterPro" id="IPR003594">
    <property type="entry name" value="HATPase_dom"/>
</dbReference>